<dbReference type="GO" id="GO:0055037">
    <property type="term" value="C:recycling endosome"/>
    <property type="evidence" value="ECO:0007669"/>
    <property type="project" value="TreeGrafter"/>
</dbReference>
<evidence type="ECO:0000313" key="6">
    <source>
        <dbReference type="Proteomes" id="UP001046870"/>
    </source>
</evidence>
<evidence type="ECO:0000313" key="5">
    <source>
        <dbReference type="EMBL" id="KAG7461624.1"/>
    </source>
</evidence>
<protein>
    <recommendedName>
        <fullName evidence="4">FIP-RBD domain-containing protein</fullName>
    </recommendedName>
</protein>
<feature type="region of interest" description="Disordered" evidence="3">
    <location>
        <begin position="134"/>
        <end position="168"/>
    </location>
</feature>
<feature type="region of interest" description="Disordered" evidence="3">
    <location>
        <begin position="654"/>
        <end position="768"/>
    </location>
</feature>
<dbReference type="GO" id="GO:0005739">
    <property type="term" value="C:mitochondrion"/>
    <property type="evidence" value="ECO:0007669"/>
    <property type="project" value="TreeGrafter"/>
</dbReference>
<feature type="domain" description="FIP-RBD" evidence="4">
    <location>
        <begin position="795"/>
        <end position="857"/>
    </location>
</feature>
<dbReference type="InterPro" id="IPR037789">
    <property type="entry name" value="FIP_classI"/>
</dbReference>
<accession>A0A9D3PJ60</accession>
<sequence>MAVKKEACLLSQTDAASMLHRREGDRRRNIPCSPQDLFLDREAERTPKPHSRPSDSAPSLRLVQDCSVKRGPVNSAVLRSQGSLETSGSDAERLAWNSFSEHQPDFEAPEPNTELSMNNALNFAAQVVSKELGQEDSTSNFPSVCGEEFEDRVPPLPPERHPNKSNSESCRAELHSLATIPADKPCMANQEKSAITVTNSPYSGTLLPSANAAKVIDSLQVNTQATSKNLGDLLFVNIDSACFPSARLANAFEINNNAGKVFSPSQSTAGVLPVDSRHPNKCHSSIADIFSDYDSVVSAGCAGEGGCTPVALQGPAAGSAFGTSRNAAKTLALESDFCVSPELLKNTAVSSQREVGRRPGTPGAGGDPSLPVLAGEETRFRKAHKESFQTECSPVTATGESATDSETPCNALAAEATADNTLERSSVVLDALCSNFSFKASISPFSCLEDVHVNVNVNADDGLQRILKEEGGDSLKGSNRALLNNLTSGSDLAASHSEANDPSSLTSPHKDALNHHILAESKTTGKITETDSPCHSPKSNCSNITELPKAEEKDSASMNPLCSTIDSSFVELSLLEASLQQGGCHKQEESEPPPKPPRIFNESTAADQQVNDRPEEGQEGAFQRQEGFGYPGVLECSEDTRAISFEDLHAKVAPGLRRRSSADPTAPGPPLHGSAPRASSAPPPETNPPSTLFPSLIPTPLSVRPPAGTAQAAAPSSTAPPVIGSAHRVLPEETRPADSSLSHHVSSPHPVKPLTAATSQGEKKPEGRSVLVSGLEKLKSTIHPGRAAQPGEPEAERNKAEGAARYDHLTNNEIIALLLQREAELKKMRVQVRDLEDYIDRLLVRIMEQKPTLLQVRSRYK</sequence>
<dbReference type="OrthoDB" id="8956628at2759"/>
<dbReference type="Gene3D" id="1.20.5.2440">
    <property type="match status" value="1"/>
</dbReference>
<feature type="region of interest" description="Disordered" evidence="3">
    <location>
        <begin position="520"/>
        <end position="543"/>
    </location>
</feature>
<keyword evidence="6" id="KW-1185">Reference proteome</keyword>
<feature type="compositionally biased region" description="Low complexity" evidence="3">
    <location>
        <begin position="705"/>
        <end position="721"/>
    </location>
</feature>
<comment type="caution">
    <text evidence="5">The sequence shown here is derived from an EMBL/GenBank/DDBJ whole genome shotgun (WGS) entry which is preliminary data.</text>
</comment>
<dbReference type="GO" id="GO:0030141">
    <property type="term" value="C:secretory granule"/>
    <property type="evidence" value="ECO:0007669"/>
    <property type="project" value="TreeGrafter"/>
</dbReference>
<feature type="region of interest" description="Disordered" evidence="3">
    <location>
        <begin position="384"/>
        <end position="406"/>
    </location>
</feature>
<organism evidence="5 6">
    <name type="scientific">Megalops atlanticus</name>
    <name type="common">Tarpon</name>
    <name type="synonym">Clupea gigantea</name>
    <dbReference type="NCBI Taxonomy" id="7932"/>
    <lineage>
        <taxon>Eukaryota</taxon>
        <taxon>Metazoa</taxon>
        <taxon>Chordata</taxon>
        <taxon>Craniata</taxon>
        <taxon>Vertebrata</taxon>
        <taxon>Euteleostomi</taxon>
        <taxon>Actinopterygii</taxon>
        <taxon>Neopterygii</taxon>
        <taxon>Teleostei</taxon>
        <taxon>Elopiformes</taxon>
        <taxon>Megalopidae</taxon>
        <taxon>Megalops</taxon>
    </lineage>
</organism>
<feature type="region of interest" description="Disordered" evidence="3">
    <location>
        <begin position="782"/>
        <end position="804"/>
    </location>
</feature>
<feature type="compositionally biased region" description="Polar residues" evidence="3">
    <location>
        <begin position="521"/>
        <end position="543"/>
    </location>
</feature>
<dbReference type="PANTHER" id="PTHR15746:SF14">
    <property type="entry name" value="RAB11 FAMILY-INTERACTING PROTEIN 5"/>
    <property type="match status" value="1"/>
</dbReference>
<dbReference type="AlphaFoldDB" id="A0A9D3PJ60"/>
<evidence type="ECO:0000256" key="1">
    <source>
        <dbReference type="ARBA" id="ARBA00022448"/>
    </source>
</evidence>
<dbReference type="InterPro" id="IPR019018">
    <property type="entry name" value="Rab-bd_FIP-RBD"/>
</dbReference>
<dbReference type="InterPro" id="IPR037245">
    <property type="entry name" value="FIP-RBD_C_sf"/>
</dbReference>
<feature type="compositionally biased region" description="Low complexity" evidence="3">
    <location>
        <begin position="739"/>
        <end position="754"/>
    </location>
</feature>
<dbReference type="EMBL" id="JAFDVH010000017">
    <property type="protein sequence ID" value="KAG7461624.1"/>
    <property type="molecule type" value="Genomic_DNA"/>
</dbReference>
<proteinExistence type="predicted"/>
<dbReference type="GO" id="GO:0045055">
    <property type="term" value="P:regulated exocytosis"/>
    <property type="evidence" value="ECO:0007669"/>
    <property type="project" value="TreeGrafter"/>
</dbReference>
<feature type="compositionally biased region" description="Basic and acidic residues" evidence="3">
    <location>
        <begin position="38"/>
        <end position="47"/>
    </location>
</feature>
<dbReference type="Pfam" id="PF09457">
    <property type="entry name" value="RBD-FIP"/>
    <property type="match status" value="1"/>
</dbReference>
<evidence type="ECO:0000256" key="3">
    <source>
        <dbReference type="SAM" id="MobiDB-lite"/>
    </source>
</evidence>
<dbReference type="GO" id="GO:0045335">
    <property type="term" value="C:phagocytic vesicle"/>
    <property type="evidence" value="ECO:0007669"/>
    <property type="project" value="TreeGrafter"/>
</dbReference>
<reference evidence="5" key="1">
    <citation type="submission" date="2021-01" db="EMBL/GenBank/DDBJ databases">
        <authorList>
            <person name="Zahm M."/>
            <person name="Roques C."/>
            <person name="Cabau C."/>
            <person name="Klopp C."/>
            <person name="Donnadieu C."/>
            <person name="Jouanno E."/>
            <person name="Lampietro C."/>
            <person name="Louis A."/>
            <person name="Herpin A."/>
            <person name="Echchiki A."/>
            <person name="Berthelot C."/>
            <person name="Parey E."/>
            <person name="Roest-Crollius H."/>
            <person name="Braasch I."/>
            <person name="Postlethwait J."/>
            <person name="Bobe J."/>
            <person name="Montfort J."/>
            <person name="Bouchez O."/>
            <person name="Begum T."/>
            <person name="Mejri S."/>
            <person name="Adams A."/>
            <person name="Chen W.-J."/>
            <person name="Guiguen Y."/>
        </authorList>
    </citation>
    <scope>NUCLEOTIDE SEQUENCE</scope>
    <source>
        <strain evidence="5">YG-15Mar2019-1</strain>
        <tissue evidence="5">Brain</tissue>
    </source>
</reference>
<feature type="compositionally biased region" description="Basic and acidic residues" evidence="3">
    <location>
        <begin position="794"/>
        <end position="804"/>
    </location>
</feature>
<feature type="compositionally biased region" description="Polar residues" evidence="3">
    <location>
        <begin position="389"/>
        <end position="406"/>
    </location>
</feature>
<feature type="region of interest" description="Disordered" evidence="3">
    <location>
        <begin position="19"/>
        <end position="60"/>
    </location>
</feature>
<feature type="region of interest" description="Disordered" evidence="3">
    <location>
        <begin position="580"/>
        <end position="620"/>
    </location>
</feature>
<dbReference type="GO" id="GO:0005769">
    <property type="term" value="C:early endosome"/>
    <property type="evidence" value="ECO:0007669"/>
    <property type="project" value="TreeGrafter"/>
</dbReference>
<gene>
    <name evidence="5" type="ORF">MATL_G00193050</name>
</gene>
<name>A0A9D3PJ60_MEGAT</name>
<keyword evidence="1" id="KW-0813">Transport</keyword>
<feature type="region of interest" description="Disordered" evidence="3">
    <location>
        <begin position="349"/>
        <end position="372"/>
    </location>
</feature>
<dbReference type="GO" id="GO:0031267">
    <property type="term" value="F:small GTPase binding"/>
    <property type="evidence" value="ECO:0007669"/>
    <property type="project" value="InterPro"/>
</dbReference>
<evidence type="ECO:0000259" key="4">
    <source>
        <dbReference type="PROSITE" id="PS51511"/>
    </source>
</evidence>
<dbReference type="SUPFAM" id="SSF144270">
    <property type="entry name" value="Eferin C-derminal domain-like"/>
    <property type="match status" value="1"/>
</dbReference>
<evidence type="ECO:0000256" key="2">
    <source>
        <dbReference type="ARBA" id="ARBA00022553"/>
    </source>
</evidence>
<dbReference type="Proteomes" id="UP001046870">
    <property type="component" value="Chromosome 17"/>
</dbReference>
<dbReference type="PANTHER" id="PTHR15746">
    <property type="entry name" value="RAB11-RELATED"/>
    <property type="match status" value="1"/>
</dbReference>
<dbReference type="PROSITE" id="PS51511">
    <property type="entry name" value="FIP_RBD"/>
    <property type="match status" value="1"/>
</dbReference>
<keyword evidence="2" id="KW-0597">Phosphoprotein</keyword>